<protein>
    <submittedName>
        <fullName evidence="1">Uncharacterized protein</fullName>
    </submittedName>
</protein>
<evidence type="ECO:0000313" key="2">
    <source>
        <dbReference type="Proteomes" id="UP001148629"/>
    </source>
</evidence>
<organism evidence="1 2">
    <name type="scientific">Fusarium decemcellulare</name>
    <dbReference type="NCBI Taxonomy" id="57161"/>
    <lineage>
        <taxon>Eukaryota</taxon>
        <taxon>Fungi</taxon>
        <taxon>Dikarya</taxon>
        <taxon>Ascomycota</taxon>
        <taxon>Pezizomycotina</taxon>
        <taxon>Sordariomycetes</taxon>
        <taxon>Hypocreomycetidae</taxon>
        <taxon>Hypocreales</taxon>
        <taxon>Nectriaceae</taxon>
        <taxon>Fusarium</taxon>
        <taxon>Fusarium decemcellulare species complex</taxon>
    </lineage>
</organism>
<gene>
    <name evidence="1" type="ORF">NM208_g9270</name>
</gene>
<sequence>MIVTPTCCLFPATLIRADVKQLASPSKPCHQDICIICKTDLTVHAERARDLTYVGLTEYSALVVMLRRSLVYLCFPMSSSDTMRPSRHVNGSTRSRSHIPATRSRPTGTQAGNSTLGFSLSHSTQEPASIHSGCVRIGMMASA</sequence>
<proteinExistence type="predicted"/>
<name>A0ACC1S279_9HYPO</name>
<accession>A0ACC1S279</accession>
<comment type="caution">
    <text evidence="1">The sequence shown here is derived from an EMBL/GenBank/DDBJ whole genome shotgun (WGS) entry which is preliminary data.</text>
</comment>
<reference evidence="1" key="1">
    <citation type="submission" date="2022-08" db="EMBL/GenBank/DDBJ databases">
        <title>Genome Sequence of Fusarium decemcellulare.</title>
        <authorList>
            <person name="Buettner E."/>
        </authorList>
    </citation>
    <scope>NUCLEOTIDE SEQUENCE</scope>
    <source>
        <strain evidence="1">Babe19</strain>
    </source>
</reference>
<keyword evidence="2" id="KW-1185">Reference proteome</keyword>
<dbReference type="EMBL" id="JANRMS010001156">
    <property type="protein sequence ID" value="KAJ3530571.1"/>
    <property type="molecule type" value="Genomic_DNA"/>
</dbReference>
<evidence type="ECO:0000313" key="1">
    <source>
        <dbReference type="EMBL" id="KAJ3530571.1"/>
    </source>
</evidence>
<dbReference type="Proteomes" id="UP001148629">
    <property type="component" value="Unassembled WGS sequence"/>
</dbReference>